<evidence type="ECO:0000256" key="1">
    <source>
        <dbReference type="ARBA" id="ARBA00001954"/>
    </source>
</evidence>
<reference evidence="6 7" key="1">
    <citation type="journal article" date="2019" name="Int. J. Syst. Evol. Microbiol.">
        <title>The Global Catalogue of Microorganisms (GCM) 10K type strain sequencing project: providing services to taxonomists for standard genome sequencing and annotation.</title>
        <authorList>
            <consortium name="The Broad Institute Genomics Platform"/>
            <consortium name="The Broad Institute Genome Sequencing Center for Infectious Disease"/>
            <person name="Wu L."/>
            <person name="Ma J."/>
        </authorList>
    </citation>
    <scope>NUCLEOTIDE SEQUENCE [LARGE SCALE GENOMIC DNA]</scope>
    <source>
        <strain evidence="6 7">SYNS20</strain>
    </source>
</reference>
<dbReference type="EMBL" id="JBHSWX010000012">
    <property type="protein sequence ID" value="MFC6787464.1"/>
    <property type="molecule type" value="Genomic_DNA"/>
</dbReference>
<dbReference type="PANTHER" id="PTHR10543:SF24">
    <property type="entry name" value="CAROTENOID ISOMEROOXYGENASE"/>
    <property type="match status" value="1"/>
</dbReference>
<gene>
    <name evidence="6" type="ORF">ACFQFD_16090</name>
</gene>
<protein>
    <submittedName>
        <fullName evidence="6">Carotenoid oxygenase family protein</fullName>
    </submittedName>
</protein>
<dbReference type="GO" id="GO:0016491">
    <property type="term" value="F:oxidoreductase activity"/>
    <property type="evidence" value="ECO:0007669"/>
    <property type="project" value="UniProtKB-KW"/>
</dbReference>
<organism evidence="6 7">
    <name type="scientific">Halobaculum halobium</name>
    <dbReference type="NCBI Taxonomy" id="3032281"/>
    <lineage>
        <taxon>Archaea</taxon>
        <taxon>Methanobacteriati</taxon>
        <taxon>Methanobacteriota</taxon>
        <taxon>Stenosarchaea group</taxon>
        <taxon>Halobacteria</taxon>
        <taxon>Halobacteriales</taxon>
        <taxon>Haloferacaceae</taxon>
        <taxon>Halobaculum</taxon>
    </lineage>
</organism>
<dbReference type="Proteomes" id="UP001596443">
    <property type="component" value="Unassembled WGS sequence"/>
</dbReference>
<proteinExistence type="inferred from homology"/>
<accession>A0ABD5TEJ2</accession>
<comment type="caution">
    <text evidence="6">The sequence shown here is derived from an EMBL/GenBank/DDBJ whole genome shotgun (WGS) entry which is preliminary data.</text>
</comment>
<keyword evidence="7" id="KW-1185">Reference proteome</keyword>
<evidence type="ECO:0000256" key="3">
    <source>
        <dbReference type="ARBA" id="ARBA00022723"/>
    </source>
</evidence>
<evidence type="ECO:0000256" key="2">
    <source>
        <dbReference type="ARBA" id="ARBA00006787"/>
    </source>
</evidence>
<dbReference type="GeneID" id="81210588"/>
<sequence>MTAHPGFHSLHEETAETLPVEGSLPDWLAGSLIRNGPGAFSFPDGSAVDHWFDGLAMLYRFTFDPGNRGGGRDAGGDAVDGDAVHYRNRFLRTDAYEAARAGEFDGGFATGETTLRSRLATFLREPYDNTNIVAERVGDDYLALTESPRRVRFDPNDLDTLGTDDAGDGDDGPVGHLACAHVKRDPATGALLAVETRFGRTSRYLVHALTPDGERRHVGSVETEQPAYLHSFALTPRYVVIAEFPLRLDPVRLFKPGRQRPFIEQFEWEPERGTRVIVVDRTTGEVVADPVTDAVFGFHHVNAFERDGGREIVFDLETVPDATTIDSLYLDELRAGSFGALGAQVDRFVVDLGSASGSGRYRVGDATVTRETLYDGGTALPTVSPARWCREHRYVYAMGTDRPVNEWARRVLKLDVETGEAVEFDDGGYFGEPIFVPNPDGEAEDDGVVLAVTLEEGVGVDGDATTGRSALVVLDGETFTERARARLPHAVPFDFHGRYFPELRARRPTTA</sequence>
<comment type="cofactor">
    <cofactor evidence="1">
        <name>Fe(2+)</name>
        <dbReference type="ChEBI" id="CHEBI:29033"/>
    </cofactor>
</comment>
<dbReference type="InterPro" id="IPR004294">
    <property type="entry name" value="Carotenoid_Oase"/>
</dbReference>
<dbReference type="PANTHER" id="PTHR10543">
    <property type="entry name" value="BETA-CAROTENE DIOXYGENASE"/>
    <property type="match status" value="1"/>
</dbReference>
<dbReference type="AlphaFoldDB" id="A0ABD5TEJ2"/>
<comment type="similarity">
    <text evidence="2">Belongs to the carotenoid oxygenase family.</text>
</comment>
<evidence type="ECO:0000313" key="7">
    <source>
        <dbReference type="Proteomes" id="UP001596443"/>
    </source>
</evidence>
<keyword evidence="4" id="KW-0560">Oxidoreductase</keyword>
<keyword evidence="3" id="KW-0479">Metal-binding</keyword>
<dbReference type="Pfam" id="PF03055">
    <property type="entry name" value="RPE65"/>
    <property type="match status" value="1"/>
</dbReference>
<keyword evidence="5" id="KW-0408">Iron</keyword>
<name>A0ABD5TEJ2_9EURY</name>
<dbReference type="GO" id="GO:0046872">
    <property type="term" value="F:metal ion binding"/>
    <property type="evidence" value="ECO:0007669"/>
    <property type="project" value="UniProtKB-KW"/>
</dbReference>
<evidence type="ECO:0000313" key="6">
    <source>
        <dbReference type="EMBL" id="MFC6787464.1"/>
    </source>
</evidence>
<evidence type="ECO:0000256" key="4">
    <source>
        <dbReference type="ARBA" id="ARBA00023002"/>
    </source>
</evidence>
<evidence type="ECO:0000256" key="5">
    <source>
        <dbReference type="ARBA" id="ARBA00023004"/>
    </source>
</evidence>
<dbReference type="RefSeq" id="WP_284061618.1">
    <property type="nucleotide sequence ID" value="NZ_CP126158.1"/>
</dbReference>